<reference evidence="1" key="1">
    <citation type="journal article" date="2015" name="Nature">
        <title>Complex archaea that bridge the gap between prokaryotes and eukaryotes.</title>
        <authorList>
            <person name="Spang A."/>
            <person name="Saw J.H."/>
            <person name="Jorgensen S.L."/>
            <person name="Zaremba-Niedzwiedzka K."/>
            <person name="Martijn J."/>
            <person name="Lind A.E."/>
            <person name="van Eijk R."/>
            <person name="Schleper C."/>
            <person name="Guy L."/>
            <person name="Ettema T.J."/>
        </authorList>
    </citation>
    <scope>NUCLEOTIDE SEQUENCE</scope>
</reference>
<protein>
    <submittedName>
        <fullName evidence="1">Uncharacterized protein</fullName>
    </submittedName>
</protein>
<proteinExistence type="predicted"/>
<organism evidence="1">
    <name type="scientific">marine sediment metagenome</name>
    <dbReference type="NCBI Taxonomy" id="412755"/>
    <lineage>
        <taxon>unclassified sequences</taxon>
        <taxon>metagenomes</taxon>
        <taxon>ecological metagenomes</taxon>
    </lineage>
</organism>
<gene>
    <name evidence="1" type="ORF">LCGC14_0535060</name>
</gene>
<name>A0A0F9V2L6_9ZZZZ</name>
<dbReference type="AlphaFoldDB" id="A0A0F9V2L6"/>
<comment type="caution">
    <text evidence="1">The sequence shown here is derived from an EMBL/GenBank/DDBJ whole genome shotgun (WGS) entry which is preliminary data.</text>
</comment>
<accession>A0A0F9V2L6</accession>
<evidence type="ECO:0000313" key="1">
    <source>
        <dbReference type="EMBL" id="KKN60128.1"/>
    </source>
</evidence>
<sequence>MDANEFYPSKWLSAEDVGDKKTKTKITGIATEEMQDEKKLVVFFEQFKKGLILNKTNFVRLKEQLGSETDNWIGKSVELYTIKTDFKGKEVDAVRLKVVQK</sequence>
<dbReference type="EMBL" id="LAZR01000704">
    <property type="protein sequence ID" value="KKN60128.1"/>
    <property type="molecule type" value="Genomic_DNA"/>
</dbReference>